<dbReference type="AlphaFoldDB" id="A0AB37UDT3"/>
<dbReference type="Pfam" id="PF05598">
    <property type="entry name" value="DUF772"/>
    <property type="match status" value="1"/>
</dbReference>
<protein>
    <recommendedName>
        <fullName evidence="1">Transposase InsH N-terminal domain-containing protein</fullName>
    </recommendedName>
</protein>
<feature type="domain" description="Transposase InsH N-terminal" evidence="1">
    <location>
        <begin position="16"/>
        <end position="105"/>
    </location>
</feature>
<keyword evidence="3" id="KW-1185">Reference proteome</keyword>
<sequence length="105" mass="12322">MDRKFSTLVQLTGQMDAEMVEIDRLLDDKKLMELVETDLSERSPHSTKTGRNSIPVEVILRMIALKHLRYLSYEKLLKNVNESLVLRQFCRIYFHSLPSKSTLIR</sequence>
<dbReference type="Proteomes" id="UP000282574">
    <property type="component" value="Unassembled WGS sequence"/>
</dbReference>
<gene>
    <name evidence="2" type="ORF">DSM107010_49870</name>
</gene>
<name>A0AB37UDT3_9CYAN</name>
<reference evidence="2 3" key="1">
    <citation type="journal article" date="2019" name="Genome Biol. Evol.">
        <title>Day and night: Metabolic profiles and evolutionary relationships of six axenic non-marine cyanobacteria.</title>
        <authorList>
            <person name="Will S.E."/>
            <person name="Henke P."/>
            <person name="Boedeker C."/>
            <person name="Huang S."/>
            <person name="Brinkmann H."/>
            <person name="Rohde M."/>
            <person name="Jarek M."/>
            <person name="Friedl T."/>
            <person name="Seufert S."/>
            <person name="Schumacher M."/>
            <person name="Overmann J."/>
            <person name="Neumann-Schaal M."/>
            <person name="Petersen J."/>
        </authorList>
    </citation>
    <scope>NUCLEOTIDE SEQUENCE [LARGE SCALE GENOMIC DNA]</scope>
    <source>
        <strain evidence="2 3">SAG 39.79</strain>
    </source>
</reference>
<organism evidence="2 3">
    <name type="scientific">Chroococcidiopsis cubana SAG 39.79</name>
    <dbReference type="NCBI Taxonomy" id="388085"/>
    <lineage>
        <taxon>Bacteria</taxon>
        <taxon>Bacillati</taxon>
        <taxon>Cyanobacteriota</taxon>
        <taxon>Cyanophyceae</taxon>
        <taxon>Chroococcidiopsidales</taxon>
        <taxon>Chroococcidiopsidaceae</taxon>
        <taxon>Chroococcidiopsis</taxon>
    </lineage>
</organism>
<proteinExistence type="predicted"/>
<evidence type="ECO:0000313" key="3">
    <source>
        <dbReference type="Proteomes" id="UP000282574"/>
    </source>
</evidence>
<dbReference type="InterPro" id="IPR008490">
    <property type="entry name" value="Transposase_InsH_N"/>
</dbReference>
<accession>A0AB37UDT3</accession>
<comment type="caution">
    <text evidence="2">The sequence shown here is derived from an EMBL/GenBank/DDBJ whole genome shotgun (WGS) entry which is preliminary data.</text>
</comment>
<evidence type="ECO:0000259" key="1">
    <source>
        <dbReference type="Pfam" id="PF05598"/>
    </source>
</evidence>
<dbReference type="EMBL" id="RSCK01000059">
    <property type="protein sequence ID" value="RUT07515.1"/>
    <property type="molecule type" value="Genomic_DNA"/>
</dbReference>
<evidence type="ECO:0000313" key="2">
    <source>
        <dbReference type="EMBL" id="RUT07515.1"/>
    </source>
</evidence>